<reference evidence="1" key="1">
    <citation type="submission" date="2021-10" db="EMBL/GenBank/DDBJ databases">
        <title>Melipona bicolor Genome sequencing and assembly.</title>
        <authorList>
            <person name="Araujo N.S."/>
            <person name="Arias M.C."/>
        </authorList>
    </citation>
    <scope>NUCLEOTIDE SEQUENCE</scope>
    <source>
        <strain evidence="1">USP_2M_L1-L4_2017</strain>
        <tissue evidence="1">Whole body</tissue>
    </source>
</reference>
<sequence>MSHAFTKSYVGRSGHNGRQLVTIHTRNSMPSEMPSKRGVQRAELYTMENPDGDPAKSLVSLGSRIACDRARLPFLRAISGVTSDDIPRQIRSPRDDELIRIAPSNQASNSDKFFQFLDRFIL</sequence>
<dbReference type="AlphaFoldDB" id="A0AA40GAH7"/>
<comment type="caution">
    <text evidence="1">The sequence shown here is derived from an EMBL/GenBank/DDBJ whole genome shotgun (WGS) entry which is preliminary data.</text>
</comment>
<evidence type="ECO:0000313" key="2">
    <source>
        <dbReference type="Proteomes" id="UP001177670"/>
    </source>
</evidence>
<keyword evidence="2" id="KW-1185">Reference proteome</keyword>
<proteinExistence type="predicted"/>
<dbReference type="EMBL" id="JAHYIQ010000003">
    <property type="protein sequence ID" value="KAK1134144.1"/>
    <property type="molecule type" value="Genomic_DNA"/>
</dbReference>
<organism evidence="1 2">
    <name type="scientific">Melipona bicolor</name>
    <dbReference type="NCBI Taxonomy" id="60889"/>
    <lineage>
        <taxon>Eukaryota</taxon>
        <taxon>Metazoa</taxon>
        <taxon>Ecdysozoa</taxon>
        <taxon>Arthropoda</taxon>
        <taxon>Hexapoda</taxon>
        <taxon>Insecta</taxon>
        <taxon>Pterygota</taxon>
        <taxon>Neoptera</taxon>
        <taxon>Endopterygota</taxon>
        <taxon>Hymenoptera</taxon>
        <taxon>Apocrita</taxon>
        <taxon>Aculeata</taxon>
        <taxon>Apoidea</taxon>
        <taxon>Anthophila</taxon>
        <taxon>Apidae</taxon>
        <taxon>Melipona</taxon>
    </lineage>
</organism>
<dbReference type="Proteomes" id="UP001177670">
    <property type="component" value="Unassembled WGS sequence"/>
</dbReference>
<protein>
    <submittedName>
        <fullName evidence="1">Uncharacterized protein</fullName>
    </submittedName>
</protein>
<gene>
    <name evidence="1" type="ORF">K0M31_011926</name>
</gene>
<name>A0AA40GAH7_9HYME</name>
<accession>A0AA40GAH7</accession>
<evidence type="ECO:0000313" key="1">
    <source>
        <dbReference type="EMBL" id="KAK1134144.1"/>
    </source>
</evidence>